<dbReference type="SUPFAM" id="SSF48726">
    <property type="entry name" value="Immunoglobulin"/>
    <property type="match status" value="2"/>
</dbReference>
<dbReference type="InterPro" id="IPR036880">
    <property type="entry name" value="Kunitz_BPTI_sf"/>
</dbReference>
<evidence type="ECO:0000313" key="10">
    <source>
        <dbReference type="Proteomes" id="UP000663880"/>
    </source>
</evidence>
<evidence type="ECO:0000259" key="7">
    <source>
        <dbReference type="PROSITE" id="PS50835"/>
    </source>
</evidence>
<dbReference type="InterPro" id="IPR013783">
    <property type="entry name" value="Ig-like_fold"/>
</dbReference>
<organism evidence="9 10">
    <name type="scientific">Pieris macdunnoughi</name>
    <dbReference type="NCBI Taxonomy" id="345717"/>
    <lineage>
        <taxon>Eukaryota</taxon>
        <taxon>Metazoa</taxon>
        <taxon>Ecdysozoa</taxon>
        <taxon>Arthropoda</taxon>
        <taxon>Hexapoda</taxon>
        <taxon>Insecta</taxon>
        <taxon>Pterygota</taxon>
        <taxon>Neoptera</taxon>
        <taxon>Endopterygota</taxon>
        <taxon>Lepidoptera</taxon>
        <taxon>Glossata</taxon>
        <taxon>Ditrysia</taxon>
        <taxon>Papilionoidea</taxon>
        <taxon>Pieridae</taxon>
        <taxon>Pierinae</taxon>
        <taxon>Pieris</taxon>
    </lineage>
</organism>
<dbReference type="GO" id="GO:0005886">
    <property type="term" value="C:plasma membrane"/>
    <property type="evidence" value="ECO:0007669"/>
    <property type="project" value="TreeGrafter"/>
</dbReference>
<keyword evidence="5" id="KW-0393">Immunoglobulin domain</keyword>
<feature type="domain" description="Ig-like" evidence="7">
    <location>
        <begin position="168"/>
        <end position="261"/>
    </location>
</feature>
<evidence type="ECO:0000256" key="2">
    <source>
        <dbReference type="ARBA" id="ARBA00022729"/>
    </source>
</evidence>
<dbReference type="InterPro" id="IPR020901">
    <property type="entry name" value="Prtase_inh_Kunz-CS"/>
</dbReference>
<dbReference type="AlphaFoldDB" id="A0A821P1L0"/>
<dbReference type="PRINTS" id="PR00759">
    <property type="entry name" value="BASICPTASE"/>
</dbReference>
<dbReference type="OrthoDB" id="5950222at2759"/>
<dbReference type="FunFam" id="2.60.40.10:FF:000107">
    <property type="entry name" value="Myosin, light chain kinase a"/>
    <property type="match status" value="1"/>
</dbReference>
<accession>A0A821P1L0</accession>
<dbReference type="Pfam" id="PF13927">
    <property type="entry name" value="Ig_3"/>
    <property type="match status" value="1"/>
</dbReference>
<evidence type="ECO:0000313" key="9">
    <source>
        <dbReference type="EMBL" id="CAF4798103.1"/>
    </source>
</evidence>
<dbReference type="SUPFAM" id="SSF57362">
    <property type="entry name" value="BPTI-like"/>
    <property type="match status" value="1"/>
</dbReference>
<dbReference type="Pfam" id="PF00014">
    <property type="entry name" value="Kunitz_BPTI"/>
    <property type="match status" value="1"/>
</dbReference>
<evidence type="ECO:0008006" key="11">
    <source>
        <dbReference type="Google" id="ProtNLM"/>
    </source>
</evidence>
<dbReference type="InterPro" id="IPR007110">
    <property type="entry name" value="Ig-like_dom"/>
</dbReference>
<dbReference type="GO" id="GO:0004867">
    <property type="term" value="F:serine-type endopeptidase inhibitor activity"/>
    <property type="evidence" value="ECO:0007669"/>
    <property type="project" value="UniProtKB-KW"/>
</dbReference>
<gene>
    <name evidence="9" type="ORF">PMACD_LOCUS3281</name>
</gene>
<dbReference type="GO" id="GO:0050808">
    <property type="term" value="P:synapse organization"/>
    <property type="evidence" value="ECO:0007669"/>
    <property type="project" value="TreeGrafter"/>
</dbReference>
<dbReference type="SMART" id="SM00408">
    <property type="entry name" value="IGc2"/>
    <property type="match status" value="2"/>
</dbReference>
<evidence type="ECO:0000256" key="4">
    <source>
        <dbReference type="ARBA" id="ARBA00023157"/>
    </source>
</evidence>
<evidence type="ECO:0000256" key="3">
    <source>
        <dbReference type="ARBA" id="ARBA00022900"/>
    </source>
</evidence>
<dbReference type="GO" id="GO:0030424">
    <property type="term" value="C:axon"/>
    <property type="evidence" value="ECO:0007669"/>
    <property type="project" value="TreeGrafter"/>
</dbReference>
<dbReference type="EMBL" id="CAJOBZ010000005">
    <property type="protein sequence ID" value="CAF4798103.1"/>
    <property type="molecule type" value="Genomic_DNA"/>
</dbReference>
<keyword evidence="4" id="KW-1015">Disulfide bond</keyword>
<dbReference type="Gene3D" id="2.60.40.10">
    <property type="entry name" value="Immunoglobulins"/>
    <property type="match status" value="2"/>
</dbReference>
<dbReference type="PROSITE" id="PS00280">
    <property type="entry name" value="BPTI_KUNITZ_1"/>
    <property type="match status" value="1"/>
</dbReference>
<dbReference type="Pfam" id="PF17906">
    <property type="entry name" value="HTH_48"/>
    <property type="match status" value="1"/>
</dbReference>
<evidence type="ECO:0000256" key="1">
    <source>
        <dbReference type="ARBA" id="ARBA00022690"/>
    </source>
</evidence>
<dbReference type="Gene3D" id="4.10.410.10">
    <property type="entry name" value="Pancreatic trypsin inhibitor Kunitz domain"/>
    <property type="match status" value="1"/>
</dbReference>
<dbReference type="InterPro" id="IPR010909">
    <property type="entry name" value="PLAC"/>
</dbReference>
<dbReference type="PROSITE" id="PS50835">
    <property type="entry name" value="IG_LIKE"/>
    <property type="match status" value="2"/>
</dbReference>
<dbReference type="InterPro" id="IPR002223">
    <property type="entry name" value="Kunitz_BPTI"/>
</dbReference>
<reference evidence="9" key="1">
    <citation type="submission" date="2021-02" db="EMBL/GenBank/DDBJ databases">
        <authorList>
            <person name="Steward A R."/>
        </authorList>
    </citation>
    <scope>NUCLEOTIDE SEQUENCE</scope>
</reference>
<dbReference type="Pfam" id="PF08686">
    <property type="entry name" value="PLAC"/>
    <property type="match status" value="1"/>
</dbReference>
<keyword evidence="3" id="KW-0722">Serine protease inhibitor</keyword>
<dbReference type="InterPro" id="IPR013098">
    <property type="entry name" value="Ig_I-set"/>
</dbReference>
<keyword evidence="2" id="KW-0732">Signal</keyword>
<protein>
    <recommendedName>
        <fullName evidence="11">Papilin</fullName>
    </recommendedName>
</protein>
<sequence length="449" mass="50261">MSKSNEEIRYILKFYYKKGKNTTLAAKKICDAYGPSAVSVRVAQILFKRFQSGNFYVNDARRSGRPITEKMDDIFEKVEQDRHISSYDVVQEVCTLPALTGESADYTLRWFYDTSKRRCRQFYYGGCGGNGNNFISERQCEDRCSEQVVVTTIAPIATPQTSDPVDDPAGISNVPNEIIYGSLGEPLNIRCLAFGYPPPSIYWYKGKSGPMIPYSSTLYETRGNVLQIRQLNAETLGEYICQAYNGFGKPAEWAFEVQELTAKPIENYIDPLLSLPSQEPQTEGTTTQAPKIEVPVYTVPVTTRILAEASQVSAGTVITVPCEVDGYPVPVVRWSKDNVPLESSNRIQMTEGRLTISHANTNDTGEYACEASNDYSSHSSIVWIIVEGMYIPPTCKDNPYFALCHLIVRSNLCHSIYYSRICCKSCVEAGQLVPSELELMQGDESFKKK</sequence>
<keyword evidence="1" id="KW-0646">Protease inhibitor</keyword>
<dbReference type="PANTHER" id="PTHR45080:SF8">
    <property type="entry name" value="IG-LIKE DOMAIN-CONTAINING PROTEIN"/>
    <property type="match status" value="1"/>
</dbReference>
<evidence type="ECO:0000259" key="8">
    <source>
        <dbReference type="PROSITE" id="PS50900"/>
    </source>
</evidence>
<feature type="domain" description="Ig-like" evidence="7">
    <location>
        <begin position="300"/>
        <end position="382"/>
    </location>
</feature>
<evidence type="ECO:0000259" key="6">
    <source>
        <dbReference type="PROSITE" id="PS50279"/>
    </source>
</evidence>
<dbReference type="InterPro" id="IPR050958">
    <property type="entry name" value="Cell_Adh-Cytoskel_Orgn"/>
</dbReference>
<dbReference type="SMART" id="SM00131">
    <property type="entry name" value="KU"/>
    <property type="match status" value="1"/>
</dbReference>
<dbReference type="InterPro" id="IPR036179">
    <property type="entry name" value="Ig-like_dom_sf"/>
</dbReference>
<feature type="domain" description="PLAC" evidence="8">
    <location>
        <begin position="391"/>
        <end position="430"/>
    </location>
</feature>
<dbReference type="PROSITE" id="PS50900">
    <property type="entry name" value="PLAC"/>
    <property type="match status" value="1"/>
</dbReference>
<dbReference type="InterPro" id="IPR003599">
    <property type="entry name" value="Ig_sub"/>
</dbReference>
<proteinExistence type="predicted"/>
<dbReference type="GO" id="GO:0008046">
    <property type="term" value="F:axon guidance receptor activity"/>
    <property type="evidence" value="ECO:0007669"/>
    <property type="project" value="TreeGrafter"/>
</dbReference>
<name>A0A821P1L0_9NEOP</name>
<feature type="domain" description="BPTI/Kunitz inhibitor" evidence="6">
    <location>
        <begin position="94"/>
        <end position="144"/>
    </location>
</feature>
<evidence type="ECO:0000256" key="5">
    <source>
        <dbReference type="ARBA" id="ARBA00023319"/>
    </source>
</evidence>
<dbReference type="PANTHER" id="PTHR45080">
    <property type="entry name" value="CONTACTIN 5"/>
    <property type="match status" value="1"/>
</dbReference>
<comment type="caution">
    <text evidence="9">The sequence shown here is derived from an EMBL/GenBank/DDBJ whole genome shotgun (WGS) entry which is preliminary data.</text>
</comment>
<dbReference type="GO" id="GO:0007156">
    <property type="term" value="P:homophilic cell adhesion via plasma membrane adhesion molecules"/>
    <property type="evidence" value="ECO:0007669"/>
    <property type="project" value="TreeGrafter"/>
</dbReference>
<dbReference type="Gene3D" id="1.10.10.1450">
    <property type="match status" value="1"/>
</dbReference>
<dbReference type="PROSITE" id="PS50279">
    <property type="entry name" value="BPTI_KUNITZ_2"/>
    <property type="match status" value="1"/>
</dbReference>
<dbReference type="InterPro" id="IPR003598">
    <property type="entry name" value="Ig_sub2"/>
</dbReference>
<dbReference type="SMART" id="SM00409">
    <property type="entry name" value="IG"/>
    <property type="match status" value="2"/>
</dbReference>
<dbReference type="GO" id="GO:0043025">
    <property type="term" value="C:neuronal cell body"/>
    <property type="evidence" value="ECO:0007669"/>
    <property type="project" value="TreeGrafter"/>
</dbReference>
<dbReference type="InterPro" id="IPR041426">
    <property type="entry name" value="Mos1_HTH"/>
</dbReference>
<dbReference type="Pfam" id="PF07679">
    <property type="entry name" value="I-set"/>
    <property type="match status" value="1"/>
</dbReference>
<keyword evidence="10" id="KW-1185">Reference proteome</keyword>
<dbReference type="Proteomes" id="UP000663880">
    <property type="component" value="Unassembled WGS sequence"/>
</dbReference>
<dbReference type="CDD" id="cd00096">
    <property type="entry name" value="Ig"/>
    <property type="match status" value="2"/>
</dbReference>
<dbReference type="FunFam" id="4.10.410.10:FF:000020">
    <property type="entry name" value="Collagen, type VI, alpha 3"/>
    <property type="match status" value="1"/>
</dbReference>